<organism evidence="2 3">
    <name type="scientific">Syntrophobacter fumaroxidans (strain DSM 10017 / MPOB)</name>
    <dbReference type="NCBI Taxonomy" id="335543"/>
    <lineage>
        <taxon>Bacteria</taxon>
        <taxon>Pseudomonadati</taxon>
        <taxon>Thermodesulfobacteriota</taxon>
        <taxon>Syntrophobacteria</taxon>
        <taxon>Syntrophobacterales</taxon>
        <taxon>Syntrophobacteraceae</taxon>
        <taxon>Syntrophobacter</taxon>
    </lineage>
</organism>
<dbReference type="eggNOG" id="COG1032">
    <property type="taxonomic scope" value="Bacteria"/>
</dbReference>
<dbReference type="InParanoid" id="A0LIP5"/>
<dbReference type="SMART" id="SM00729">
    <property type="entry name" value="Elp3"/>
    <property type="match status" value="1"/>
</dbReference>
<dbReference type="InterPro" id="IPR023404">
    <property type="entry name" value="rSAM_horseshoe"/>
</dbReference>
<dbReference type="Gene3D" id="3.80.30.20">
    <property type="entry name" value="tm_1862 like domain"/>
    <property type="match status" value="1"/>
</dbReference>
<gene>
    <name evidence="2" type="ordered locus">Sfum_1610</name>
</gene>
<dbReference type="InterPro" id="IPR006638">
    <property type="entry name" value="Elp3/MiaA/NifB-like_rSAM"/>
</dbReference>
<name>A0LIP5_SYNFM</name>
<proteinExistence type="predicted"/>
<dbReference type="Pfam" id="PF04055">
    <property type="entry name" value="Radical_SAM"/>
    <property type="match status" value="1"/>
</dbReference>
<dbReference type="NCBIfam" id="TIGR03936">
    <property type="entry name" value="sam_1_link_chp"/>
    <property type="match status" value="1"/>
</dbReference>
<dbReference type="HOGENOM" id="CLU_011543_2_2_7"/>
<dbReference type="Pfam" id="PF19864">
    <property type="entry name" value="Radical_SAM_N2"/>
    <property type="match status" value="1"/>
</dbReference>
<sequence length="849" mass="96488">MLEKTLYGIEKPGRYIGGEANAYRKDFDEAAVRFALAFPDVYEVGMSHLGLRLLYHLLNRMDDVMADRVYAPWLDYEERLRSLRQPLRGIETDRPLSEFDFLGFSLQYELSYTNILTMLDLGNIPFESSLRTAGHPFVIAGGPCAFNPEPLADVFDLVVLGEAEEVLAELVKLYRDWKRSDGRRRRAFLDEARKIEGVYVPSLFEVRYLRDGAIASVEPLVEEYRSIGKRLVLDLDNGSPIPENPLVPLLDIVHNRLGVEIARGCTRGCRFCQAGFIYRPVRERDPRVVLSKAETALANSGFEEMSLLSLSTGDYCRIQPLLAALMERCAPERIAVSLPSMRVGTLTPQLMELIRKVRKTGFTLAPEAGSERLRRVINKGVRDEDLLDAAENAYGLGWRLLKLYFMTGLPTETDDDLECLVDLCEKVWRLGKTSRSSVNVSISTFVPKPQTPFQWVPQLSRPEMERRLGLFKERLRKPGMRLKWHHPAHSMLEAVFARGDRRLLGPLVRAWRLGARFDGWTEFLREDIWERAFRETGVDPSFYSLRERAVDETLPWDHLSARVKKDFLRKEYERSLAGEFTGDCRWDRCSQCGACDHERVGPVLFRDEAVAATAAAHAAGGGEDRTFLYVVRYSKLGKARFLGQLEIARSFSRAVRRERLPAVYSQGFHPHLKMSFGEAMPVGMETLVGEASLALAVKLDPDEVGRRLNRHLPPGVRIEEVRCLEKKPPACARGRATYRISHLSLFVVRSILQVWSQRLDLELVKKTKKGEVRAQLGDVLLDVRQVNDSSLEMDLLETQQMSIRPGAIMLQLLPEASDQIAECGICKVAISPFAELEGKEDVRRANYQR</sequence>
<dbReference type="GO" id="GO:0003824">
    <property type="term" value="F:catalytic activity"/>
    <property type="evidence" value="ECO:0007669"/>
    <property type="project" value="InterPro"/>
</dbReference>
<dbReference type="STRING" id="335543.Sfum_1610"/>
<dbReference type="Proteomes" id="UP000001784">
    <property type="component" value="Chromosome"/>
</dbReference>
<dbReference type="NCBIfam" id="TIGR03960">
    <property type="entry name" value="rSAM_fuse_unch"/>
    <property type="match status" value="1"/>
</dbReference>
<feature type="domain" description="Radical SAM core" evidence="1">
    <location>
        <begin position="251"/>
        <end position="481"/>
    </location>
</feature>
<dbReference type="GO" id="GO:0051536">
    <property type="term" value="F:iron-sulfur cluster binding"/>
    <property type="evidence" value="ECO:0007669"/>
    <property type="project" value="InterPro"/>
</dbReference>
<dbReference type="eggNOG" id="COG5011">
    <property type="taxonomic scope" value="Bacteria"/>
</dbReference>
<evidence type="ECO:0000313" key="3">
    <source>
        <dbReference type="Proteomes" id="UP000001784"/>
    </source>
</evidence>
<dbReference type="SUPFAM" id="SSF102114">
    <property type="entry name" value="Radical SAM enzymes"/>
    <property type="match status" value="1"/>
</dbReference>
<dbReference type="InterPro" id="IPR018768">
    <property type="entry name" value="DUF2344"/>
</dbReference>
<keyword evidence="3" id="KW-1185">Reference proteome</keyword>
<dbReference type="CDD" id="cd01335">
    <property type="entry name" value="Radical_SAM"/>
    <property type="match status" value="1"/>
</dbReference>
<dbReference type="InterPro" id="IPR023862">
    <property type="entry name" value="CHP03960_rSAM"/>
</dbReference>
<dbReference type="AlphaFoldDB" id="A0LIP5"/>
<dbReference type="PROSITE" id="PS51918">
    <property type="entry name" value="RADICAL_SAM"/>
    <property type="match status" value="1"/>
</dbReference>
<dbReference type="KEGG" id="sfu:Sfum_1610"/>
<dbReference type="SFLD" id="SFLDG01082">
    <property type="entry name" value="B12-binding_domain_containing"/>
    <property type="match status" value="1"/>
</dbReference>
<accession>A0LIP5</accession>
<dbReference type="InterPro" id="IPR007197">
    <property type="entry name" value="rSAM"/>
</dbReference>
<dbReference type="EMBL" id="CP000478">
    <property type="protein sequence ID" value="ABK17297.1"/>
    <property type="molecule type" value="Genomic_DNA"/>
</dbReference>
<dbReference type="InterPro" id="IPR045784">
    <property type="entry name" value="Radical_SAM_N2"/>
</dbReference>
<dbReference type="SFLD" id="SFLDS00029">
    <property type="entry name" value="Radical_SAM"/>
    <property type="match status" value="1"/>
</dbReference>
<reference evidence="2 3" key="1">
    <citation type="submission" date="2006-10" db="EMBL/GenBank/DDBJ databases">
        <title>Complete sequence of Syntrophobacter fumaroxidans MPOB.</title>
        <authorList>
            <consortium name="US DOE Joint Genome Institute"/>
            <person name="Copeland A."/>
            <person name="Lucas S."/>
            <person name="Lapidus A."/>
            <person name="Barry K."/>
            <person name="Detter J.C."/>
            <person name="Glavina del Rio T."/>
            <person name="Hammon N."/>
            <person name="Israni S."/>
            <person name="Pitluck S."/>
            <person name="Goltsman E.G."/>
            <person name="Martinez M."/>
            <person name="Schmutz J."/>
            <person name="Larimer F."/>
            <person name="Land M."/>
            <person name="Hauser L."/>
            <person name="Kyrpides N."/>
            <person name="Kim E."/>
            <person name="Boone D.R."/>
            <person name="Brockman F."/>
            <person name="Culley D."/>
            <person name="Ferry J."/>
            <person name="Gunsalus R."/>
            <person name="McInerney M.J."/>
            <person name="Morrison M."/>
            <person name="Plugge C."/>
            <person name="Rohlin L."/>
            <person name="Scholten J."/>
            <person name="Sieber J."/>
            <person name="Stams A.J.M."/>
            <person name="Worm P."/>
            <person name="Henstra A.M."/>
            <person name="Richardson P."/>
        </authorList>
    </citation>
    <scope>NUCLEOTIDE SEQUENCE [LARGE SCALE GENOMIC DNA]</scope>
    <source>
        <strain evidence="3">DSM 10017 / MPOB</strain>
    </source>
</reference>
<dbReference type="Pfam" id="PF10105">
    <property type="entry name" value="DUF2344"/>
    <property type="match status" value="1"/>
</dbReference>
<dbReference type="PANTHER" id="PTHR42731:SF1">
    <property type="entry name" value="RADICAL SAM DOMAIN PROTEIN"/>
    <property type="match status" value="1"/>
</dbReference>
<evidence type="ECO:0000259" key="1">
    <source>
        <dbReference type="PROSITE" id="PS51918"/>
    </source>
</evidence>
<protein>
    <submittedName>
        <fullName evidence="2">Radical SAM domain protein</fullName>
    </submittedName>
</protein>
<dbReference type="RefSeq" id="WP_011698467.1">
    <property type="nucleotide sequence ID" value="NC_008554.1"/>
</dbReference>
<dbReference type="InterPro" id="IPR058240">
    <property type="entry name" value="rSAM_sf"/>
</dbReference>
<evidence type="ECO:0000313" key="2">
    <source>
        <dbReference type="EMBL" id="ABK17297.1"/>
    </source>
</evidence>
<dbReference type="PANTHER" id="PTHR42731">
    <property type="entry name" value="SLL1084 PROTEIN"/>
    <property type="match status" value="1"/>
</dbReference>